<protein>
    <submittedName>
        <fullName evidence="2">Uncharacterized protein</fullName>
    </submittedName>
</protein>
<feature type="region of interest" description="Disordered" evidence="1">
    <location>
        <begin position="400"/>
        <end position="445"/>
    </location>
</feature>
<dbReference type="OrthoDB" id="3262173at2759"/>
<feature type="region of interest" description="Disordered" evidence="1">
    <location>
        <begin position="200"/>
        <end position="219"/>
    </location>
</feature>
<feature type="compositionally biased region" description="Basic and acidic residues" evidence="1">
    <location>
        <begin position="200"/>
        <end position="214"/>
    </location>
</feature>
<keyword evidence="3" id="KW-1185">Reference proteome</keyword>
<proteinExistence type="predicted"/>
<feature type="region of interest" description="Disordered" evidence="1">
    <location>
        <begin position="312"/>
        <end position="356"/>
    </location>
</feature>
<organism evidence="2 3">
    <name type="scientific">Psilocybe cf. subviscida</name>
    <dbReference type="NCBI Taxonomy" id="2480587"/>
    <lineage>
        <taxon>Eukaryota</taxon>
        <taxon>Fungi</taxon>
        <taxon>Dikarya</taxon>
        <taxon>Basidiomycota</taxon>
        <taxon>Agaricomycotina</taxon>
        <taxon>Agaricomycetes</taxon>
        <taxon>Agaricomycetidae</taxon>
        <taxon>Agaricales</taxon>
        <taxon>Agaricineae</taxon>
        <taxon>Strophariaceae</taxon>
        <taxon>Psilocybe</taxon>
    </lineage>
</organism>
<accession>A0A8H5B3V8</accession>
<name>A0A8H5B3V8_9AGAR</name>
<sequence length="484" mass="54793">MNVDLRPRLSLHEIHSLIDYYLGHQRERGHGQFQGWKCRKFEESEDYDQADYKYDDGSALVLELEYFSSCFSIDSRSTLASHEHSAMPASASAPAAITIVVAPPMPVATVDTGVDGLDAVASPQQSQQVQQMQHFPSFQQTLQELYTELFEDGVENAEVVVVEDGTNEWALQEGEAPHAPCVVPLLLPVVGVPVIHAKDKDTNAEAEGDKENRNPLDATTQSEAEYTHFIMPTLQPKTTKQEKKAALEERARRRADSHTEIVEEGRVFCGPCKKWLALQKNSRYHVSQWSVHRKCGEHARCVNQNMLAGAQGEAQHNEATGEQNGNLRCMRPRLAHPKERTEWIRNPTQREERLPTDPYAGEVHEYQVFCRLCEKWIASDSRRQYDLTKWFQHKGSQSHALMAAGEQRRRASAHTAHPPAQFEDSPNPRQDPDSENDYSSNASSPSVYYTPLMNFPVPKSLPSPMDPYEIVSIRIRRAAYCRCL</sequence>
<gene>
    <name evidence="2" type="ORF">D9619_006901</name>
</gene>
<evidence type="ECO:0000313" key="2">
    <source>
        <dbReference type="EMBL" id="KAF5316052.1"/>
    </source>
</evidence>
<feature type="compositionally biased region" description="Basic and acidic residues" evidence="1">
    <location>
        <begin position="336"/>
        <end position="355"/>
    </location>
</feature>
<comment type="caution">
    <text evidence="2">The sequence shown here is derived from an EMBL/GenBank/DDBJ whole genome shotgun (WGS) entry which is preliminary data.</text>
</comment>
<dbReference type="AlphaFoldDB" id="A0A8H5B3V8"/>
<dbReference type="Proteomes" id="UP000567179">
    <property type="component" value="Unassembled WGS sequence"/>
</dbReference>
<dbReference type="EMBL" id="JAACJJ010000042">
    <property type="protein sequence ID" value="KAF5316052.1"/>
    <property type="molecule type" value="Genomic_DNA"/>
</dbReference>
<reference evidence="2 3" key="1">
    <citation type="journal article" date="2020" name="ISME J.">
        <title>Uncovering the hidden diversity of litter-decomposition mechanisms in mushroom-forming fungi.</title>
        <authorList>
            <person name="Floudas D."/>
            <person name="Bentzer J."/>
            <person name="Ahren D."/>
            <person name="Johansson T."/>
            <person name="Persson P."/>
            <person name="Tunlid A."/>
        </authorList>
    </citation>
    <scope>NUCLEOTIDE SEQUENCE [LARGE SCALE GENOMIC DNA]</scope>
    <source>
        <strain evidence="2 3">CBS 101986</strain>
    </source>
</reference>
<evidence type="ECO:0000313" key="3">
    <source>
        <dbReference type="Proteomes" id="UP000567179"/>
    </source>
</evidence>
<evidence type="ECO:0000256" key="1">
    <source>
        <dbReference type="SAM" id="MobiDB-lite"/>
    </source>
</evidence>
<feature type="compositionally biased region" description="Polar residues" evidence="1">
    <location>
        <begin position="317"/>
        <end position="326"/>
    </location>
</feature>